<sequence>MKRLLILFALLVSPLFAEVKVAVFGGLWPMPVILSFLTEAKIIYIPKASVNALKYSIVSEIKPEFLGIPYGSNEGIEELLALDADVYMCHIADTKLYTQLQRAGKEVKSFSVNVENYDLKMTLKQWLEGVGQYFDIAKKQQAIIGDITQAEEFIASRIKDSKAKVMILRSLDNNQILLGGRSYLIEKSGGKSVLKAQKDSLINLESLYELDPDVIFITNFTDTTPKDLLDSKQWQGLKAIREKKVYKLPLATYRPYAPSLDVAPTLLFMAKKTYPHLFEDISLGDVFSKHFVKFYGINLTQKQVDLILNPDSRAGIIQ</sequence>
<gene>
    <name evidence="2" type="ORF">CDV25_03900</name>
</gene>
<dbReference type="PROSITE" id="PS50983">
    <property type="entry name" value="FE_B12_PBP"/>
    <property type="match status" value="1"/>
</dbReference>
<dbReference type="AlphaFoldDB" id="A0A2U8FDB4"/>
<dbReference type="SUPFAM" id="SSF53807">
    <property type="entry name" value="Helical backbone' metal receptor"/>
    <property type="match status" value="1"/>
</dbReference>
<organism evidence="2 3">
    <name type="scientific">Helicobacter apodemus</name>
    <dbReference type="NCBI Taxonomy" id="135569"/>
    <lineage>
        <taxon>Bacteria</taxon>
        <taxon>Pseudomonadati</taxon>
        <taxon>Campylobacterota</taxon>
        <taxon>Epsilonproteobacteria</taxon>
        <taxon>Campylobacterales</taxon>
        <taxon>Helicobacteraceae</taxon>
        <taxon>Helicobacter</taxon>
    </lineage>
</organism>
<reference evidence="2 3" key="1">
    <citation type="submission" date="2017-06" db="EMBL/GenBank/DDBJ databases">
        <title>Complete genome of Helicobacter apodemus.</title>
        <authorList>
            <person name="Cho S."/>
        </authorList>
    </citation>
    <scope>NUCLEOTIDE SEQUENCE [LARGE SCALE GENOMIC DNA]</scope>
    <source>
        <strain evidence="3">SNUVETPUB-15-01</strain>
    </source>
</reference>
<dbReference type="Gene3D" id="3.40.50.1980">
    <property type="entry name" value="Nitrogenase molybdenum iron protein domain"/>
    <property type="match status" value="1"/>
</dbReference>
<dbReference type="PANTHER" id="PTHR30535:SF34">
    <property type="entry name" value="MOLYBDATE-BINDING PROTEIN MOLA"/>
    <property type="match status" value="1"/>
</dbReference>
<name>A0A2U8FDB4_9HELI</name>
<proteinExistence type="predicted"/>
<protein>
    <recommendedName>
        <fullName evidence="1">Fe/B12 periplasmic-binding domain-containing protein</fullName>
    </recommendedName>
</protein>
<evidence type="ECO:0000313" key="2">
    <source>
        <dbReference type="EMBL" id="AWI34008.1"/>
    </source>
</evidence>
<dbReference type="Pfam" id="PF01497">
    <property type="entry name" value="Peripla_BP_2"/>
    <property type="match status" value="1"/>
</dbReference>
<evidence type="ECO:0000313" key="3">
    <source>
        <dbReference type="Proteomes" id="UP000244890"/>
    </source>
</evidence>
<feature type="domain" description="Fe/B12 periplasmic-binding" evidence="1">
    <location>
        <begin position="21"/>
        <end position="277"/>
    </location>
</feature>
<dbReference type="Proteomes" id="UP000244890">
    <property type="component" value="Chromosome"/>
</dbReference>
<dbReference type="InterPro" id="IPR050902">
    <property type="entry name" value="ABC_Transporter_SBP"/>
</dbReference>
<dbReference type="EMBL" id="CP021886">
    <property type="protein sequence ID" value="AWI34008.1"/>
    <property type="molecule type" value="Genomic_DNA"/>
</dbReference>
<dbReference type="RefSeq" id="WP_108910863.1">
    <property type="nucleotide sequence ID" value="NZ_CP021886.1"/>
</dbReference>
<evidence type="ECO:0000259" key="1">
    <source>
        <dbReference type="PROSITE" id="PS50983"/>
    </source>
</evidence>
<dbReference type="InterPro" id="IPR002491">
    <property type="entry name" value="ABC_transptr_periplasmic_BD"/>
</dbReference>
<dbReference type="OrthoDB" id="9775594at2"/>
<dbReference type="PANTHER" id="PTHR30535">
    <property type="entry name" value="VITAMIN B12-BINDING PROTEIN"/>
    <property type="match status" value="1"/>
</dbReference>
<accession>A0A2U8FDB4</accession>
<dbReference type="KEGG" id="had:CDV25_03900"/>